<dbReference type="Pfam" id="PF09924">
    <property type="entry name" value="LPG_synthase_C"/>
    <property type="match status" value="1"/>
</dbReference>
<evidence type="ECO:0000259" key="1">
    <source>
        <dbReference type="Pfam" id="PF09924"/>
    </source>
</evidence>
<dbReference type="InterPro" id="IPR024320">
    <property type="entry name" value="LPG_synthase_C"/>
</dbReference>
<reference evidence="2 3" key="1">
    <citation type="submission" date="2018-05" db="EMBL/GenBank/DDBJ databases">
        <title>A metagenomic window into the 2 km-deep terrestrial subsurface aquifer revealed taxonomically and functionally diverse microbial community comprising novel uncultured bacterial lineages.</title>
        <authorList>
            <person name="Kadnikov V.V."/>
            <person name="Mardanov A.V."/>
            <person name="Beletsky A.V."/>
            <person name="Banks D."/>
            <person name="Pimenov N.V."/>
            <person name="Frank Y.A."/>
            <person name="Karnachuk O.V."/>
            <person name="Ravin N.V."/>
        </authorList>
    </citation>
    <scope>NUCLEOTIDE SEQUENCE [LARGE SCALE GENOMIC DNA]</scope>
    <source>
        <strain evidence="2">BY5</strain>
    </source>
</reference>
<dbReference type="EMBL" id="QOQW01000016">
    <property type="protein sequence ID" value="RCK79029.1"/>
    <property type="molecule type" value="Genomic_DNA"/>
</dbReference>
<proteinExistence type="predicted"/>
<sequence>MNALPTFPASVPLGFEHQPLIAGLLARKGIHSSDFAFYNLWGWYLEKPTQISRFGDHLILVVEGPGGACLALPPLGEGPIRGALEALLAQMAVRGCPLTLSYVPTIIKEEIVAAVPGCRCEPQRSDFDYLYDRTELAELAGRKFHQKKNFVNRVQDELRPVVERMTPAHADEVQAYLDQWYAAFPATDETVKIEALAARRALPHLDRMGGLGILVRVDGRLAGVSFASPVHPGCWVVTLEKAERSYKGLYQFLNWALVNRLPPDVTLINRETDLGIEGLRTAKLSYHPCGFEEKFTIWF</sequence>
<evidence type="ECO:0000313" key="2">
    <source>
        <dbReference type="EMBL" id="RCK79029.1"/>
    </source>
</evidence>
<organism evidence="2 3">
    <name type="scientific">Candidatus Ozemobacter sibiricus</name>
    <dbReference type="NCBI Taxonomy" id="2268124"/>
    <lineage>
        <taxon>Bacteria</taxon>
        <taxon>Candidatus Ozemobacteria</taxon>
        <taxon>Candidatus Ozemobacterales</taxon>
        <taxon>Candidatus Ozemobacteraceae</taxon>
        <taxon>Candidatus Ozemobacter</taxon>
    </lineage>
</organism>
<feature type="domain" description="Phosphatidylglycerol lysyltransferase C-terminal" evidence="1">
    <location>
        <begin position="31"/>
        <end position="296"/>
    </location>
</feature>
<gene>
    <name evidence="2" type="ORF">OZSIB_0371</name>
</gene>
<dbReference type="InterPro" id="IPR016181">
    <property type="entry name" value="Acyl_CoA_acyltransferase"/>
</dbReference>
<dbReference type="PANTHER" id="PTHR41373">
    <property type="entry name" value="DUF2156 DOMAIN-CONTAINING PROTEIN"/>
    <property type="match status" value="1"/>
</dbReference>
<dbReference type="PANTHER" id="PTHR41373:SF1">
    <property type="entry name" value="PHOSPHATIDYLGLYCEROL LYSYLTRANSFERASE C-TERMINAL DOMAIN-CONTAINING PROTEIN"/>
    <property type="match status" value="1"/>
</dbReference>
<name>A0A367ZMP3_9BACT</name>
<dbReference type="AlphaFoldDB" id="A0A367ZMP3"/>
<evidence type="ECO:0000313" key="3">
    <source>
        <dbReference type="Proteomes" id="UP000252355"/>
    </source>
</evidence>
<accession>A0A367ZMP3</accession>
<dbReference type="Proteomes" id="UP000252355">
    <property type="component" value="Unassembled WGS sequence"/>
</dbReference>
<dbReference type="Gene3D" id="3.40.630.30">
    <property type="match status" value="1"/>
</dbReference>
<dbReference type="InterPro" id="IPR016732">
    <property type="entry name" value="UCP018688"/>
</dbReference>
<dbReference type="PIRSF" id="PIRSF018688">
    <property type="entry name" value="UCP018688"/>
    <property type="match status" value="1"/>
</dbReference>
<comment type="caution">
    <text evidence="2">The sequence shown here is derived from an EMBL/GenBank/DDBJ whole genome shotgun (WGS) entry which is preliminary data.</text>
</comment>
<dbReference type="SUPFAM" id="SSF55729">
    <property type="entry name" value="Acyl-CoA N-acyltransferases (Nat)"/>
    <property type="match status" value="2"/>
</dbReference>
<protein>
    <recommendedName>
        <fullName evidence="1">Phosphatidylglycerol lysyltransferase C-terminal domain-containing protein</fullName>
    </recommendedName>
</protein>